<evidence type="ECO:0000256" key="2">
    <source>
        <dbReference type="ARBA" id="ARBA00022448"/>
    </source>
</evidence>
<dbReference type="InterPro" id="IPR058533">
    <property type="entry name" value="Cation_efflux_TM"/>
</dbReference>
<feature type="transmembrane region" description="Helical" evidence="6">
    <location>
        <begin position="253"/>
        <end position="275"/>
    </location>
</feature>
<reference evidence="8 9" key="1">
    <citation type="submission" date="2019-07" db="EMBL/GenBank/DDBJ databases">
        <title>De Novo Assembly of kiwifruit Actinidia rufa.</title>
        <authorList>
            <person name="Sugita-Konishi S."/>
            <person name="Sato K."/>
            <person name="Mori E."/>
            <person name="Abe Y."/>
            <person name="Kisaki G."/>
            <person name="Hamano K."/>
            <person name="Suezawa K."/>
            <person name="Otani M."/>
            <person name="Fukuda T."/>
            <person name="Manabe T."/>
            <person name="Gomi K."/>
            <person name="Tabuchi M."/>
            <person name="Akimitsu K."/>
            <person name="Kataoka I."/>
        </authorList>
    </citation>
    <scope>NUCLEOTIDE SEQUENCE [LARGE SCALE GENOMIC DNA]</scope>
    <source>
        <strain evidence="9">cv. Fuchu</strain>
    </source>
</reference>
<comment type="subcellular location">
    <subcellularLocation>
        <location evidence="1">Membrane</location>
        <topology evidence="1">Multi-pass membrane protein</topology>
    </subcellularLocation>
</comment>
<dbReference type="GO" id="GO:0016020">
    <property type="term" value="C:membrane"/>
    <property type="evidence" value="ECO:0007669"/>
    <property type="project" value="UniProtKB-SubCell"/>
</dbReference>
<dbReference type="Pfam" id="PF01545">
    <property type="entry name" value="Cation_efflux"/>
    <property type="match status" value="1"/>
</dbReference>
<dbReference type="SUPFAM" id="SSF161111">
    <property type="entry name" value="Cation efflux protein transmembrane domain-like"/>
    <property type="match status" value="1"/>
</dbReference>
<name>A0A7J0HCT1_9ERIC</name>
<comment type="caution">
    <text evidence="8">The sequence shown here is derived from an EMBL/GenBank/DDBJ whole genome shotgun (WGS) entry which is preliminary data.</text>
</comment>
<sequence length="356" mass="40346">MANSRVSDQHDSRFPYLKSQSFHYHKLEAESPQSWNSDFGIGDRRLAFSRQTSFHQSAENDSVKPMLSRTASSIDIPQGDGGNVFREEKFFLGEEKVWEEKFSVVLFVSLALRIIRSGNRPMRRLLVLIFLNVAYSTAELCIGLLSGRIGLVSDAFHLTFGCGLLTFSLFAMDVSRKKADRTYTYGYKRLEVLSAFTNTLFLLFMSFSLAVEALHAFIQDESEHKHYLIVSAVTNLLVNLIGVWFFRNYARINLVSVMVFMLVMPLFKTTGGILLQMAPPSIPSSALSKCWRQVMSREGVTEISEARFWELVPGHVVGSLSLQVKKGMDDRPILQYVHGLYHDLGVQELIVQTDYA</sequence>
<dbReference type="InterPro" id="IPR027469">
    <property type="entry name" value="Cation_efflux_TMD_sf"/>
</dbReference>
<dbReference type="Gene3D" id="1.20.1510.10">
    <property type="entry name" value="Cation efflux protein transmembrane domain"/>
    <property type="match status" value="1"/>
</dbReference>
<organism evidence="8 9">
    <name type="scientific">Actinidia rufa</name>
    <dbReference type="NCBI Taxonomy" id="165716"/>
    <lineage>
        <taxon>Eukaryota</taxon>
        <taxon>Viridiplantae</taxon>
        <taxon>Streptophyta</taxon>
        <taxon>Embryophyta</taxon>
        <taxon>Tracheophyta</taxon>
        <taxon>Spermatophyta</taxon>
        <taxon>Magnoliopsida</taxon>
        <taxon>eudicotyledons</taxon>
        <taxon>Gunneridae</taxon>
        <taxon>Pentapetalae</taxon>
        <taxon>asterids</taxon>
        <taxon>Ericales</taxon>
        <taxon>Actinidiaceae</taxon>
        <taxon>Actinidia</taxon>
    </lineage>
</organism>
<dbReference type="Proteomes" id="UP000585474">
    <property type="component" value="Unassembled WGS sequence"/>
</dbReference>
<dbReference type="OrthoDB" id="78669at2759"/>
<feature type="transmembrane region" description="Helical" evidence="6">
    <location>
        <begin position="226"/>
        <end position="246"/>
    </location>
</feature>
<dbReference type="GO" id="GO:0006882">
    <property type="term" value="P:intracellular zinc ion homeostasis"/>
    <property type="evidence" value="ECO:0007669"/>
    <property type="project" value="InterPro"/>
</dbReference>
<keyword evidence="9" id="KW-1185">Reference proteome</keyword>
<evidence type="ECO:0000259" key="7">
    <source>
        <dbReference type="Pfam" id="PF01545"/>
    </source>
</evidence>
<proteinExistence type="predicted"/>
<evidence type="ECO:0000256" key="4">
    <source>
        <dbReference type="ARBA" id="ARBA00022989"/>
    </source>
</evidence>
<dbReference type="EMBL" id="BJWL01000029">
    <property type="protein sequence ID" value="GFZ20937.1"/>
    <property type="molecule type" value="Genomic_DNA"/>
</dbReference>
<dbReference type="GO" id="GO:0005385">
    <property type="term" value="F:zinc ion transmembrane transporter activity"/>
    <property type="evidence" value="ECO:0007669"/>
    <property type="project" value="InterPro"/>
</dbReference>
<feature type="transmembrane region" description="Helical" evidence="6">
    <location>
        <begin position="192"/>
        <end position="214"/>
    </location>
</feature>
<keyword evidence="2" id="KW-0813">Transport</keyword>
<feature type="transmembrane region" description="Helical" evidence="6">
    <location>
        <begin position="125"/>
        <end position="149"/>
    </location>
</feature>
<evidence type="ECO:0000256" key="1">
    <source>
        <dbReference type="ARBA" id="ARBA00004141"/>
    </source>
</evidence>
<evidence type="ECO:0000313" key="8">
    <source>
        <dbReference type="EMBL" id="GFZ20937.1"/>
    </source>
</evidence>
<gene>
    <name evidence="8" type="ORF">Acr_29g0000990</name>
</gene>
<dbReference type="AlphaFoldDB" id="A0A7J0HCT1"/>
<feature type="transmembrane region" description="Helical" evidence="6">
    <location>
        <begin position="155"/>
        <end position="172"/>
    </location>
</feature>
<keyword evidence="4 6" id="KW-1133">Transmembrane helix</keyword>
<evidence type="ECO:0000256" key="3">
    <source>
        <dbReference type="ARBA" id="ARBA00022692"/>
    </source>
</evidence>
<feature type="domain" description="Cation efflux protein transmembrane" evidence="7">
    <location>
        <begin position="125"/>
        <end position="251"/>
    </location>
</feature>
<evidence type="ECO:0000256" key="5">
    <source>
        <dbReference type="ARBA" id="ARBA00023136"/>
    </source>
</evidence>
<dbReference type="GO" id="GO:0005794">
    <property type="term" value="C:Golgi apparatus"/>
    <property type="evidence" value="ECO:0007669"/>
    <property type="project" value="TreeGrafter"/>
</dbReference>
<dbReference type="PANTHER" id="PTHR45755:SF3">
    <property type="entry name" value="METAL TOLERANCE PROTEIN C2"/>
    <property type="match status" value="1"/>
</dbReference>
<dbReference type="InterPro" id="IPR002524">
    <property type="entry name" value="Cation_efflux"/>
</dbReference>
<keyword evidence="5 6" id="KW-0472">Membrane</keyword>
<dbReference type="NCBIfam" id="TIGR01297">
    <property type="entry name" value="CDF"/>
    <property type="match status" value="1"/>
</dbReference>
<keyword evidence="3 6" id="KW-0812">Transmembrane</keyword>
<dbReference type="InterPro" id="IPR045316">
    <property type="entry name" value="Msc2-like"/>
</dbReference>
<evidence type="ECO:0000256" key="6">
    <source>
        <dbReference type="SAM" id="Phobius"/>
    </source>
</evidence>
<protein>
    <submittedName>
        <fullName evidence="8">Cation efflux family protein</fullName>
    </submittedName>
</protein>
<dbReference type="PANTHER" id="PTHR45755">
    <property type="match status" value="1"/>
</dbReference>
<evidence type="ECO:0000313" key="9">
    <source>
        <dbReference type="Proteomes" id="UP000585474"/>
    </source>
</evidence>
<accession>A0A7J0HCT1</accession>